<sequence length="85" mass="9010">MEAIAKAKRGFAAMDAQTRRAIARKGGQSVPPEKRVFAKDRSLATSAGQKGGRSVDPANRSFSQDRELASDAGRKGGRKRAAAHS</sequence>
<name>A0A0H5B9B6_BLAVI</name>
<dbReference type="EMBL" id="LN907867">
    <property type="protein sequence ID" value="CUU43863.1"/>
    <property type="molecule type" value="Genomic_DNA"/>
</dbReference>
<feature type="compositionally biased region" description="Basic and acidic residues" evidence="1">
    <location>
        <begin position="63"/>
        <end position="74"/>
    </location>
</feature>
<dbReference type="InterPro" id="IPR019626">
    <property type="entry name" value="Stress-induced_KGG_rpt"/>
</dbReference>
<evidence type="ECO:0000313" key="2">
    <source>
        <dbReference type="EMBL" id="BAR98805.1"/>
    </source>
</evidence>
<dbReference type="KEGG" id="bvr:BVIR_124"/>
<reference evidence="3" key="2">
    <citation type="submission" date="2015-11" db="EMBL/GenBank/DDBJ databases">
        <authorList>
            <person name="Zhang Y."/>
            <person name="Guo Z."/>
        </authorList>
    </citation>
    <scope>NUCLEOTIDE SEQUENCE</scope>
    <source>
        <strain evidence="3">1</strain>
    </source>
</reference>
<evidence type="ECO:0000256" key="1">
    <source>
        <dbReference type="SAM" id="MobiDB-lite"/>
    </source>
</evidence>
<feature type="compositionally biased region" description="Basic residues" evidence="1">
    <location>
        <begin position="75"/>
        <end position="85"/>
    </location>
</feature>
<protein>
    <submittedName>
        <fullName evidence="2">General stress protein</fullName>
    </submittedName>
    <submittedName>
        <fullName evidence="3">Stress-induced bacterial acidophilic repeat motif</fullName>
    </submittedName>
</protein>
<feature type="region of interest" description="Disordered" evidence="1">
    <location>
        <begin position="22"/>
        <end position="85"/>
    </location>
</feature>
<feature type="compositionally biased region" description="Basic and acidic residues" evidence="1">
    <location>
        <begin position="32"/>
        <end position="42"/>
    </location>
</feature>
<proteinExistence type="predicted"/>
<dbReference type="AlphaFoldDB" id="A0A0H5B9B6"/>
<evidence type="ECO:0000313" key="3">
    <source>
        <dbReference type="EMBL" id="CUU43863.1"/>
    </source>
</evidence>
<accession>A0A0H5B9B6</accession>
<dbReference type="STRING" id="1079.BVIR_124"/>
<dbReference type="Proteomes" id="UP000065734">
    <property type="component" value="Chromosome I"/>
</dbReference>
<dbReference type="Pfam" id="PF10685">
    <property type="entry name" value="KGG"/>
    <property type="match status" value="2"/>
</dbReference>
<dbReference type="OrthoDB" id="4563254at2"/>
<gene>
    <name evidence="2" type="ORF">BV133_1212</name>
    <name evidence="3" type="ORF">BVIRIDIS_28900</name>
</gene>
<evidence type="ECO:0000313" key="4">
    <source>
        <dbReference type="Proteomes" id="UP000065734"/>
    </source>
</evidence>
<organism evidence="3 4">
    <name type="scientific">Blastochloris viridis</name>
    <name type="common">Rhodopseudomonas viridis</name>
    <dbReference type="NCBI Taxonomy" id="1079"/>
    <lineage>
        <taxon>Bacteria</taxon>
        <taxon>Pseudomonadati</taxon>
        <taxon>Pseudomonadota</taxon>
        <taxon>Alphaproteobacteria</taxon>
        <taxon>Hyphomicrobiales</taxon>
        <taxon>Blastochloridaceae</taxon>
        <taxon>Blastochloris</taxon>
    </lineage>
</organism>
<keyword evidence="4" id="KW-1185">Reference proteome</keyword>
<reference evidence="2" key="1">
    <citation type="journal article" date="2015" name="Genome Announc.">
        <title>Complete Genome Sequence of the Bacteriochlorophyll b-Producing Photosynthetic Bacterium Blastochloris viridis.</title>
        <authorList>
            <person name="Tsukatani Y."/>
            <person name="Hirose Y."/>
            <person name="Harada J."/>
            <person name="Misawa N."/>
            <person name="Mori K."/>
            <person name="Inoue K."/>
            <person name="Tamiaki H."/>
        </authorList>
    </citation>
    <scope>NUCLEOTIDE SEQUENCE [LARGE SCALE GENOMIC DNA]</scope>
    <source>
        <strain evidence="2">DSM 133</strain>
    </source>
</reference>
<dbReference type="RefSeq" id="WP_055035989.1">
    <property type="nucleotide sequence ID" value="NZ_AP014854.2"/>
</dbReference>
<reference evidence="4" key="3">
    <citation type="journal article" date="2016" name="Genome Announc.">
        <title>Revised genome sequence of the purple photosynthetic bacterium Blastochloris viridis.</title>
        <authorList>
            <person name="Liu L.N."/>
            <person name="Faulkner M."/>
            <person name="Liu X."/>
            <person name="Huang F."/>
            <person name="Darby A.C."/>
            <person name="Hall N."/>
        </authorList>
    </citation>
    <scope>NUCLEOTIDE SEQUENCE [LARGE SCALE GENOMIC DNA]</scope>
    <source>
        <strain evidence="4">ATCC 19567 / DSM 133 / F</strain>
    </source>
</reference>
<dbReference type="EMBL" id="AP014854">
    <property type="protein sequence ID" value="BAR98805.1"/>
    <property type="molecule type" value="Genomic_DNA"/>
</dbReference>